<feature type="region of interest" description="Disordered" evidence="1">
    <location>
        <begin position="71"/>
        <end position="93"/>
    </location>
</feature>
<dbReference type="EMBL" id="CAUYUJ010009791">
    <property type="protein sequence ID" value="CAK0827679.1"/>
    <property type="molecule type" value="Genomic_DNA"/>
</dbReference>
<reference evidence="2" key="1">
    <citation type="submission" date="2023-10" db="EMBL/GenBank/DDBJ databases">
        <authorList>
            <person name="Chen Y."/>
            <person name="Shah S."/>
            <person name="Dougan E. K."/>
            <person name="Thang M."/>
            <person name="Chan C."/>
        </authorList>
    </citation>
    <scope>NUCLEOTIDE SEQUENCE [LARGE SCALE GENOMIC DNA]</scope>
</reference>
<comment type="caution">
    <text evidence="2">The sequence shown here is derived from an EMBL/GenBank/DDBJ whole genome shotgun (WGS) entry which is preliminary data.</text>
</comment>
<evidence type="ECO:0000313" key="2">
    <source>
        <dbReference type="EMBL" id="CAK0827679.1"/>
    </source>
</evidence>
<accession>A0ABN9S994</accession>
<gene>
    <name evidence="2" type="ORF">PCOR1329_LOCUS27156</name>
</gene>
<evidence type="ECO:0000256" key="1">
    <source>
        <dbReference type="SAM" id="MobiDB-lite"/>
    </source>
</evidence>
<protein>
    <submittedName>
        <fullName evidence="2">Uncharacterized protein</fullName>
    </submittedName>
</protein>
<sequence>MWAGLHGAEGSMAGDDCAFACADARALACAGSFRSVAPDADQVSWLSEPLAAPPRRPLALLRAALPPPRRLGEANILHGPPTPPHGAAPRPGSRAPEALVVLLPLSERHSFARCVPSLHEPLQWRRAHRGTRLAMRSPALARRGGGATCMS</sequence>
<keyword evidence="3" id="KW-1185">Reference proteome</keyword>
<evidence type="ECO:0000313" key="3">
    <source>
        <dbReference type="Proteomes" id="UP001189429"/>
    </source>
</evidence>
<dbReference type="Proteomes" id="UP001189429">
    <property type="component" value="Unassembled WGS sequence"/>
</dbReference>
<name>A0ABN9S994_9DINO</name>
<proteinExistence type="predicted"/>
<organism evidence="2 3">
    <name type="scientific">Prorocentrum cordatum</name>
    <dbReference type="NCBI Taxonomy" id="2364126"/>
    <lineage>
        <taxon>Eukaryota</taxon>
        <taxon>Sar</taxon>
        <taxon>Alveolata</taxon>
        <taxon>Dinophyceae</taxon>
        <taxon>Prorocentrales</taxon>
        <taxon>Prorocentraceae</taxon>
        <taxon>Prorocentrum</taxon>
    </lineage>
</organism>